<name>A0ACC2EDS3_DIPCM</name>
<dbReference type="Proteomes" id="UP001162992">
    <property type="component" value="Chromosome 2"/>
</dbReference>
<accession>A0ACC2EDS3</accession>
<organism evidence="1 2">
    <name type="scientific">Diphasiastrum complanatum</name>
    <name type="common">Issler's clubmoss</name>
    <name type="synonym">Lycopodium complanatum</name>
    <dbReference type="NCBI Taxonomy" id="34168"/>
    <lineage>
        <taxon>Eukaryota</taxon>
        <taxon>Viridiplantae</taxon>
        <taxon>Streptophyta</taxon>
        <taxon>Embryophyta</taxon>
        <taxon>Tracheophyta</taxon>
        <taxon>Lycopodiopsida</taxon>
        <taxon>Lycopodiales</taxon>
        <taxon>Lycopodiaceae</taxon>
        <taxon>Lycopodioideae</taxon>
        <taxon>Diphasiastrum</taxon>
    </lineage>
</organism>
<dbReference type="EMBL" id="CM055093">
    <property type="protein sequence ID" value="KAJ7564631.1"/>
    <property type="molecule type" value="Genomic_DNA"/>
</dbReference>
<proteinExistence type="predicted"/>
<keyword evidence="2" id="KW-1185">Reference proteome</keyword>
<evidence type="ECO:0000313" key="2">
    <source>
        <dbReference type="Proteomes" id="UP001162992"/>
    </source>
</evidence>
<reference evidence="2" key="1">
    <citation type="journal article" date="2024" name="Proc. Natl. Acad. Sci. U.S.A.">
        <title>Extraordinary preservation of gene collinearity over three hundred million years revealed in homosporous lycophytes.</title>
        <authorList>
            <person name="Li C."/>
            <person name="Wickell D."/>
            <person name="Kuo L.Y."/>
            <person name="Chen X."/>
            <person name="Nie B."/>
            <person name="Liao X."/>
            <person name="Peng D."/>
            <person name="Ji J."/>
            <person name="Jenkins J."/>
            <person name="Williams M."/>
            <person name="Shu S."/>
            <person name="Plott C."/>
            <person name="Barry K."/>
            <person name="Rajasekar S."/>
            <person name="Grimwood J."/>
            <person name="Han X."/>
            <person name="Sun S."/>
            <person name="Hou Z."/>
            <person name="He W."/>
            <person name="Dai G."/>
            <person name="Sun C."/>
            <person name="Schmutz J."/>
            <person name="Leebens-Mack J.H."/>
            <person name="Li F.W."/>
            <person name="Wang L."/>
        </authorList>
    </citation>
    <scope>NUCLEOTIDE SEQUENCE [LARGE SCALE GENOMIC DNA]</scope>
    <source>
        <strain evidence="2">cv. PW_Plant_1</strain>
    </source>
</reference>
<sequence>MFRSVVFDQGEDTSMCDYCNASTQTRIVHGLWAYSLIVNDYQGLLDRGWRRSGMYLYKPNMQQICCPQYTIRLQATSFIPSKEQRRVLNRMKRC</sequence>
<evidence type="ECO:0000313" key="1">
    <source>
        <dbReference type="EMBL" id="KAJ7564631.1"/>
    </source>
</evidence>
<gene>
    <name evidence="1" type="ORF">O6H91_02G027000</name>
</gene>
<comment type="caution">
    <text evidence="1">The sequence shown here is derived from an EMBL/GenBank/DDBJ whole genome shotgun (WGS) entry which is preliminary data.</text>
</comment>
<protein>
    <submittedName>
        <fullName evidence="1">Uncharacterized protein</fullName>
    </submittedName>
</protein>